<dbReference type="GO" id="GO:0016787">
    <property type="term" value="F:hydrolase activity"/>
    <property type="evidence" value="ECO:0007669"/>
    <property type="project" value="InterPro"/>
</dbReference>
<proteinExistence type="predicted"/>
<dbReference type="RefSeq" id="WP_187065659.1">
    <property type="nucleotide sequence ID" value="NZ_JACRVF010000001.1"/>
</dbReference>
<dbReference type="EMBL" id="JACRVF010000001">
    <property type="protein sequence ID" value="MBC5991663.1"/>
    <property type="molecule type" value="Genomic_DNA"/>
</dbReference>
<organism evidence="3 4">
    <name type="scientific">Pontibacter cellulosilyticus</name>
    <dbReference type="NCBI Taxonomy" id="1720253"/>
    <lineage>
        <taxon>Bacteria</taxon>
        <taxon>Pseudomonadati</taxon>
        <taxon>Bacteroidota</taxon>
        <taxon>Cytophagia</taxon>
        <taxon>Cytophagales</taxon>
        <taxon>Hymenobacteraceae</taxon>
        <taxon>Pontibacter</taxon>
    </lineage>
</organism>
<dbReference type="AlphaFoldDB" id="A0A923N391"/>
<dbReference type="GO" id="GO:0016831">
    <property type="term" value="F:carboxy-lyase activity"/>
    <property type="evidence" value="ECO:0007669"/>
    <property type="project" value="InterPro"/>
</dbReference>
<accession>A0A923N391</accession>
<dbReference type="Proteomes" id="UP000603640">
    <property type="component" value="Unassembled WGS sequence"/>
</dbReference>
<dbReference type="PANTHER" id="PTHR21240">
    <property type="entry name" value="2-AMINO-3-CARBOXYLMUCONATE-6-SEMIALDEHYDE DECARBOXYLASE"/>
    <property type="match status" value="1"/>
</dbReference>
<keyword evidence="1" id="KW-0456">Lyase</keyword>
<evidence type="ECO:0000313" key="4">
    <source>
        <dbReference type="Proteomes" id="UP000603640"/>
    </source>
</evidence>
<dbReference type="Gene3D" id="3.20.20.140">
    <property type="entry name" value="Metal-dependent hydrolases"/>
    <property type="match status" value="1"/>
</dbReference>
<evidence type="ECO:0000259" key="2">
    <source>
        <dbReference type="Pfam" id="PF04909"/>
    </source>
</evidence>
<dbReference type="InterPro" id="IPR032465">
    <property type="entry name" value="ACMSD"/>
</dbReference>
<name>A0A923N391_9BACT</name>
<comment type="caution">
    <text evidence="3">The sequence shown here is derived from an EMBL/GenBank/DDBJ whole genome shotgun (WGS) entry which is preliminary data.</text>
</comment>
<sequence length="307" mass="34762">MKTLSILYLFLFLSQFTSALYGQKRPPIIDMHLHADLPPYKINEGEPALCRPEPCEGTGGATASHDETLRKTLEIMDRYNIVRAHLSGLDPAIIAKWIKADPDRFIAAPFIFQPGQPKAEDLRKKYAEGFYGGMGEIATQLSGIAPNDPKLEPYFALAEELNVPTLIHTAGIGPYLPSFRSAYGSPLLLEDVLVRHPKLRLYVENSGYPYLDEMIAMMYQYPQLYGDVSTITWVIPRSAFYSYLKALISAGLGKRIMFGSDQMRWPEMIEKGIQTIEDADFLTEEQKRDILYNNAARFLQIDTQKKQ</sequence>
<dbReference type="InterPro" id="IPR006680">
    <property type="entry name" value="Amidohydro-rel"/>
</dbReference>
<reference evidence="3" key="1">
    <citation type="submission" date="2020-08" db="EMBL/GenBank/DDBJ databases">
        <title>Pontibacter sp. SD6 16S ribosomal RNA gene Genome sequencing and assembly.</title>
        <authorList>
            <person name="Kang M."/>
        </authorList>
    </citation>
    <scope>NUCLEOTIDE SEQUENCE</scope>
    <source>
        <strain evidence="3">SD6</strain>
    </source>
</reference>
<dbReference type="InterPro" id="IPR032466">
    <property type="entry name" value="Metal_Hydrolase"/>
</dbReference>
<feature type="domain" description="Amidohydrolase-related" evidence="2">
    <location>
        <begin position="29"/>
        <end position="300"/>
    </location>
</feature>
<dbReference type="SUPFAM" id="SSF51556">
    <property type="entry name" value="Metallo-dependent hydrolases"/>
    <property type="match status" value="1"/>
</dbReference>
<evidence type="ECO:0000313" key="3">
    <source>
        <dbReference type="EMBL" id="MBC5991663.1"/>
    </source>
</evidence>
<evidence type="ECO:0000256" key="1">
    <source>
        <dbReference type="ARBA" id="ARBA00023239"/>
    </source>
</evidence>
<protein>
    <submittedName>
        <fullName evidence="3">Amidohydrolase</fullName>
    </submittedName>
</protein>
<dbReference type="Pfam" id="PF04909">
    <property type="entry name" value="Amidohydro_2"/>
    <property type="match status" value="1"/>
</dbReference>
<keyword evidence="4" id="KW-1185">Reference proteome</keyword>
<gene>
    <name evidence="3" type="ORF">H8S84_02305</name>
</gene>